<dbReference type="SUPFAM" id="SSF49313">
    <property type="entry name" value="Cadherin-like"/>
    <property type="match status" value="1"/>
</dbReference>
<dbReference type="SUPFAM" id="SSF51120">
    <property type="entry name" value="beta-Roll"/>
    <property type="match status" value="18"/>
</dbReference>
<dbReference type="RefSeq" id="WP_273704283.1">
    <property type="nucleotide sequence ID" value="NZ_JDST02000007.1"/>
</dbReference>
<feature type="region of interest" description="Disordered" evidence="4">
    <location>
        <begin position="257"/>
        <end position="338"/>
    </location>
</feature>
<keyword evidence="7" id="KW-1185">Reference proteome</keyword>
<dbReference type="Gene3D" id="2.60.40.10">
    <property type="entry name" value="Immunoglobulins"/>
    <property type="match status" value="1"/>
</dbReference>
<dbReference type="InterPro" id="IPR006644">
    <property type="entry name" value="Cadg"/>
</dbReference>
<dbReference type="EMBL" id="JDST02000007">
    <property type="protein sequence ID" value="KFB78236.1"/>
    <property type="molecule type" value="Genomic_DNA"/>
</dbReference>
<reference evidence="6" key="1">
    <citation type="submission" date="2014-02" db="EMBL/GenBank/DDBJ databases">
        <title>Expanding our view of genomic diversity in Candidatus Accumulibacter clades.</title>
        <authorList>
            <person name="Skennerton C.T."/>
            <person name="Barr J.J."/>
            <person name="Slater F.R."/>
            <person name="Bond P.L."/>
            <person name="Tyson G.W."/>
        </authorList>
    </citation>
    <scope>NUCLEOTIDE SEQUENCE [LARGE SCALE GENOMIC DNA]</scope>
</reference>
<dbReference type="InterPro" id="IPR050557">
    <property type="entry name" value="RTX_toxin/Mannuronan_C5-epim"/>
</dbReference>
<dbReference type="GO" id="GO:0016020">
    <property type="term" value="C:membrane"/>
    <property type="evidence" value="ECO:0007669"/>
    <property type="project" value="InterPro"/>
</dbReference>
<sequence>MLAGGAGADVLIAGAGDDNLLGDADYVPQFIPEATRRYSIGSISWYHGSTTTFDWGYTDTAGGRLFSPVRGETNPVGGAGDALHAGAGDDRAWAGEGDDNVWGEDGNDTLNGEAGNDVMLGGAGNDLVAGDASYIDGSLHGNDFLDGGDDDDVLLGQGGSDALFGGAGDDLLIADDHTLADNLQGEDALDGEDGSDQLQGGALADILYGGGGNDVLIGDDNENAAPLQGDDFLDGEEGDDQLYGMGGADVLYGGAGNDVLAGDNSDTPPETQGDDFLDGGAGNDQLYGAGGTDILHGGDGDDIMAGDDADTPVARQGDDTLDGGDGSDQLQGAGGADTLLGGTGNDALYGDSGSTPEAAMGNDFLDGGEGADTLVGAGGADILLGGVGDDILDGDGNGLSASVQGNDQLDGGEGNDTLYGQGGNDLLAGGIGMDTLGGGDGDDTLDGGDDDDVLFGQGGEDVLSGGAGADYLSGGDDNDHLDGGDGNDTLYGEAGDDLLSGGDGNDILFSDSGNDQLDGGDGDDLIVVQTGSGIRHVTGGGGSDTLMIQGVSFASVNLRLGSLLIDTGLAGSEIHIDEFDSTNPQAGSGFEYFQFDDGVRTYQELLAKGFGLQGTPDADIITGTGADDRIDALASDDQIFAGEGNDQLQGGSGDDLLYGEGGHDTLDGGSGADRLDGGDGNDQFVVDHAGDVVVEAATAGIDAVQSGIDYTLPDNVENLTLTDAAVTGHGNALANTLTGNAADNVLDGGAAADTMSGDAGNDVYVVDDAGDVVSENASAGNDSVQASIRYTLPANTENLTLTGSAAIDATGNTLNNVLTGNGAANLLDGGAGTDTMSGGAGDDTYLVDNVAEVATEFADEGVDTVRSSISYALGANLENLLLTGAAAINATGNTLDNVLTGNSATNALAGEAGNDTLDGGLGADALQGGAGNDTYVVDNVGDTVTEAAGEGVDLVLSSVSHALGSHVENLTLTGSGAINPTGNALGNVLQGNAAANLLDGGAGDDTMIGGDGGDTYIVDSLADVVTENADEGLDTVLSSASYALGANLENLILTGSGAINGTGNALANALMGNGAANLLIGDAGNDTLDGGLDADVLQGGSGDDTYWVDNAADAVIEAAGEGTDIVQAGVSYTLGAHVENLTLVGTGAINGTGNALDNALTGNAAANVLDAGTGADTLSGGGGNDTYVVDHVGDMVVENTAAGTDLVQSSVTYLLSANVENLTLTGTAAIAATGNVLNNLLIGNAGANTLSGGDGNDTLDGGTGADALLGGAGDDVYAVDDAGDTVTEAVNEGNDFVQSAVSFLLGAHIENLTLTGVAAINGTGNASNNVLVGNLAANVLDGGLGADTMQGGPGNDTYLVDNVGDQVVESWSEGTDFVLSTVSYTLGGTLENLTLTGNVAINGTGNDAANVLVGNSAANTLTAGLGNDTLDGGAGADTLVGGTDNDLYVVDDVSDVIVEGLFAGNDSVLSGASYALSANLETLTLTGTGAIDGTGNALNNVLVGNASANVLNGGDGVDTMSGGLGDDTYVVDMAGDVVVEYAEEGIDTVQSSLNYTLGAHVENLHFTGSGGLTGTGNALDNTLTGNTGGNQLEGAAGNDTLYGGDGNDALFGESGADVLIGEQGDDYLQGDAGNDVMAGGPGNDSYIVEDAGDVVVEQAGEGLDVVSASVSYTLGANVETLYLNGPSAIDGTGNAEANTLYGNAGNNRLDGGAGADTMQGGGGADTYVVDNVGDLVDGGGFGDGDTVEATIDWTLAIDQENLRLLGSSALNGTGSSQDNLLVGNNADNRLDGGGGTDTLQGGTGNDTYVVDHSGDQIVEQANEGTDTVESIVSWTLSEQVENLRLTGNAIINATGNALDNDLRGNSSSNILDGGDGHDQLDGGVGNDTYLFGFGDGQDVISEAFDTTPGKYNVLRFKPGVTTAHVSLARVGDDLEARLGVGQEKVTIRNYLLGDDPGNGSNPIQEIWFDDSTVWDFQTIHDLLYPSNTAPVLNVALADQSIAEGATIDFAVPADAFVDFDAGDSLTYSATLADGSALPAWLSFNPATRTFTGTASTATLGTTGVRVSVTDRAGLTASDDFNLSVVIQNQTLTGTAGPDTLIGLSGDDTLLGAGGNDQLIGNAGNDRLDGGTGTDTMQGGAGNDTYVVDDAGDVAIENAGEGSDDTVQSSVTHALGANLERLILTGTSAINGTGNALGNVLTGNAGANTLEGGAGADTMSGGAGNDTYVVDDAGDSVIENAGEGSDTVQSSVTYILSTTVENLTLTGMTALNGTGNTLANVLVGNSGANVLSGGTGADTMQGGDGDDTYVVDSAGDIVTENAAEGTDLVQSSIAYTLGSNLENLTLTGAGAINGTGNTLNNMLTGNSGANTLDGGSGADTMAGGTGNDLYVVDNAGDVVTENTSGGTDTVQSGVAHTLGANVENLTLTGTTAINGAGNTLANTLTGNSADNLLDGGSGADTLVGGAGNDTYVVDNTSDVVTETASAGTDTLQSSVTYTLSANVENLTLTGTGTINGTGNTLNNVLTGNAGANTLNGGTGADTMAGGAGNDLYVVDHAGDVVTENAGEGTDTVQAGMTYTLGSNVEKLTLTGTTAINGTGNDLANTLTGNSGDNILNGGAGNDTLVGGAGNDTYQVSTGDTVTEGSSAGTDTVISDVTWTLGSNLENLTLSGSAAINGTGNPLDNLLIGNSAHNTLSGGSGADTMQGGAGDDSYVVDNTADVVTEAGGAGTDLVQSSVTHTLSANVENLTLTGSNSINGTGNELNNVLTGNSVANSLTGGTGNDSLNGGAGADTLLGGLGDDAYTVDNSADVVTENAGEGIDLVNSSLTLTLAANVEALALSGSSALNGTGNALDNLLRGNTGANTLNGSTGNDLLEGGDGNDTLTDTAGVALFNGGTGTDTLTGGAAAELYLGGLGNDTYTTAGDNDILLFNKGDGQDTFAAGGTGSDTLSLGGGIDYADLSFSKSSNDLVLKTGGTDQITFKNWYATTPSKPVLNLQMIAEAMAGFTQGGSDPLKDQKVENFNFSGLVDAFDAARVANPGLTSWALTNALANFHLAGSDTAAMGGDLAYQYGKNGTLAGIGLTSAQQVIGDAGFGTQAQALRPLATIQEGALRLS</sequence>
<dbReference type="Pfam" id="PF05345">
    <property type="entry name" value="He_PIG"/>
    <property type="match status" value="1"/>
</dbReference>
<evidence type="ECO:0000256" key="4">
    <source>
        <dbReference type="SAM" id="MobiDB-lite"/>
    </source>
</evidence>
<feature type="region of interest" description="Disordered" evidence="4">
    <location>
        <begin position="1784"/>
        <end position="1803"/>
    </location>
</feature>
<dbReference type="InterPro" id="IPR015919">
    <property type="entry name" value="Cadherin-like_sf"/>
</dbReference>
<evidence type="ECO:0000256" key="2">
    <source>
        <dbReference type="ARBA" id="ARBA00022525"/>
    </source>
</evidence>
<proteinExistence type="predicted"/>
<comment type="caution">
    <text evidence="6">The sequence shown here is derived from an EMBL/GenBank/DDBJ whole genome shotgun (WGS) entry which is preliminary data.</text>
</comment>
<dbReference type="InterPro" id="IPR001343">
    <property type="entry name" value="Hemolysn_Ca-bd"/>
</dbReference>
<dbReference type="Pfam" id="PF00353">
    <property type="entry name" value="HemolysinCabind"/>
    <property type="match status" value="39"/>
</dbReference>
<dbReference type="InterPro" id="IPR011049">
    <property type="entry name" value="Serralysin-like_metalloprot_C"/>
</dbReference>
<dbReference type="PANTHER" id="PTHR38340:SF1">
    <property type="entry name" value="S-LAYER PROTEIN"/>
    <property type="match status" value="1"/>
</dbReference>
<protein>
    <submittedName>
        <fullName evidence="6">Cyclolysin</fullName>
    </submittedName>
</protein>
<feature type="compositionally biased region" description="Low complexity" evidence="4">
    <location>
        <begin position="327"/>
        <end position="338"/>
    </location>
</feature>
<evidence type="ECO:0000259" key="5">
    <source>
        <dbReference type="SMART" id="SM00736"/>
    </source>
</evidence>
<dbReference type="GO" id="GO:0005576">
    <property type="term" value="C:extracellular region"/>
    <property type="evidence" value="ECO:0007669"/>
    <property type="project" value="UniProtKB-SubCell"/>
</dbReference>
<dbReference type="Gene3D" id="2.150.10.10">
    <property type="entry name" value="Serralysin-like metalloprotease, C-terminal"/>
    <property type="match status" value="22"/>
</dbReference>
<feature type="compositionally biased region" description="Acidic residues" evidence="4">
    <location>
        <begin position="440"/>
        <end position="453"/>
    </location>
</feature>
<keyword evidence="3" id="KW-0106">Calcium</keyword>
<dbReference type="Pfam" id="PF06594">
    <property type="entry name" value="HCBP_related"/>
    <property type="match status" value="1"/>
</dbReference>
<dbReference type="InterPro" id="IPR013783">
    <property type="entry name" value="Ig-like_fold"/>
</dbReference>
<evidence type="ECO:0000256" key="1">
    <source>
        <dbReference type="ARBA" id="ARBA00004613"/>
    </source>
</evidence>
<dbReference type="InterPro" id="IPR010566">
    <property type="entry name" value="Haemolys_ca-bd"/>
</dbReference>
<dbReference type="STRING" id="1453999.AW06_000341"/>
<evidence type="ECO:0000313" key="7">
    <source>
        <dbReference type="Proteomes" id="UP000021315"/>
    </source>
</evidence>
<dbReference type="PROSITE" id="PS00330">
    <property type="entry name" value="HEMOLYSIN_CALCIUM"/>
    <property type="match status" value="14"/>
</dbReference>
<gene>
    <name evidence="6" type="primary">cya_3</name>
    <name evidence="6" type="ORF">AW06_000341</name>
</gene>
<feature type="compositionally biased region" description="Gly residues" evidence="4">
    <location>
        <begin position="1791"/>
        <end position="1803"/>
    </location>
</feature>
<feature type="region of interest" description="Disordered" evidence="4">
    <location>
        <begin position="438"/>
        <end position="495"/>
    </location>
</feature>
<dbReference type="SMART" id="SM00736">
    <property type="entry name" value="CADG"/>
    <property type="match status" value="1"/>
</dbReference>
<feature type="region of interest" description="Disordered" evidence="4">
    <location>
        <begin position="398"/>
        <end position="421"/>
    </location>
</feature>
<dbReference type="InterPro" id="IPR018511">
    <property type="entry name" value="Hemolysin-typ_Ca-bd_CS"/>
</dbReference>
<evidence type="ECO:0000256" key="3">
    <source>
        <dbReference type="ARBA" id="ARBA00022837"/>
    </source>
</evidence>
<feature type="region of interest" description="Disordered" evidence="4">
    <location>
        <begin position="642"/>
        <end position="673"/>
    </location>
</feature>
<keyword evidence="2" id="KW-0964">Secreted</keyword>
<accession>A0A080MB89</accession>
<dbReference type="PRINTS" id="PR00313">
    <property type="entry name" value="CABNDNGRPT"/>
</dbReference>
<dbReference type="Proteomes" id="UP000021315">
    <property type="component" value="Unassembled WGS sequence"/>
</dbReference>
<feature type="domain" description="Dystroglycan-type cadherin-like" evidence="5">
    <location>
        <begin position="1991"/>
        <end position="2091"/>
    </location>
</feature>
<evidence type="ECO:0000313" key="6">
    <source>
        <dbReference type="EMBL" id="KFB78236.1"/>
    </source>
</evidence>
<organism evidence="6 7">
    <name type="scientific">Candidatus Accumulibacter cognatus</name>
    <dbReference type="NCBI Taxonomy" id="2954383"/>
    <lineage>
        <taxon>Bacteria</taxon>
        <taxon>Pseudomonadati</taxon>
        <taxon>Pseudomonadota</taxon>
        <taxon>Betaproteobacteria</taxon>
        <taxon>Candidatus Accumulibacter</taxon>
    </lineage>
</organism>
<feature type="compositionally biased region" description="Acidic residues" evidence="4">
    <location>
        <begin position="300"/>
        <end position="310"/>
    </location>
</feature>
<dbReference type="GO" id="GO:0005509">
    <property type="term" value="F:calcium ion binding"/>
    <property type="evidence" value="ECO:0007669"/>
    <property type="project" value="InterPro"/>
</dbReference>
<comment type="subcellular location">
    <subcellularLocation>
        <location evidence="1">Secreted</location>
    </subcellularLocation>
</comment>
<name>A0A080MB89_9PROT</name>
<dbReference type="PANTHER" id="PTHR38340">
    <property type="entry name" value="S-LAYER PROTEIN"/>
    <property type="match status" value="1"/>
</dbReference>